<evidence type="ECO:0000313" key="2">
    <source>
        <dbReference type="EMBL" id="MBL7253535.1"/>
    </source>
</evidence>
<keyword evidence="1" id="KW-0472">Membrane</keyword>
<keyword evidence="1" id="KW-0812">Transmembrane</keyword>
<gene>
    <name evidence="2" type="ORF">JKJ07_04350</name>
</gene>
<reference evidence="2 3" key="1">
    <citation type="submission" date="2021-01" db="EMBL/GenBank/DDBJ databases">
        <title>Actinoplanes sp. nov. LDG1-01 isolated from lichen.</title>
        <authorList>
            <person name="Saeng-In P."/>
            <person name="Phongsopitanun W."/>
            <person name="Kanchanasin P."/>
            <person name="Yuki M."/>
            <person name="Kudo T."/>
            <person name="Ohkuma M."/>
            <person name="Tanasupawat S."/>
        </authorList>
    </citation>
    <scope>NUCLEOTIDE SEQUENCE [LARGE SCALE GENOMIC DNA]</scope>
    <source>
        <strain evidence="2 3">LDG1-01</strain>
    </source>
</reference>
<accession>A0ABS1VFZ9</accession>
<evidence type="ECO:0000256" key="1">
    <source>
        <dbReference type="SAM" id="Phobius"/>
    </source>
</evidence>
<name>A0ABS1VFZ9_9ACTN</name>
<keyword evidence="3" id="KW-1185">Reference proteome</keyword>
<feature type="transmembrane region" description="Helical" evidence="1">
    <location>
        <begin position="164"/>
        <end position="184"/>
    </location>
</feature>
<dbReference type="EMBL" id="JAENHO010000001">
    <property type="protein sequence ID" value="MBL7253535.1"/>
    <property type="molecule type" value="Genomic_DNA"/>
</dbReference>
<evidence type="ECO:0008006" key="4">
    <source>
        <dbReference type="Google" id="ProtNLM"/>
    </source>
</evidence>
<proteinExistence type="predicted"/>
<keyword evidence="1" id="KW-1133">Transmembrane helix</keyword>
<feature type="transmembrane region" description="Helical" evidence="1">
    <location>
        <begin position="69"/>
        <end position="88"/>
    </location>
</feature>
<comment type="caution">
    <text evidence="2">The sequence shown here is derived from an EMBL/GenBank/DDBJ whole genome shotgun (WGS) entry which is preliminary data.</text>
</comment>
<feature type="transmembrane region" description="Helical" evidence="1">
    <location>
        <begin position="108"/>
        <end position="126"/>
    </location>
</feature>
<dbReference type="RefSeq" id="WP_202989880.1">
    <property type="nucleotide sequence ID" value="NZ_JAENHO010000001.1"/>
</dbReference>
<feature type="transmembrane region" description="Helical" evidence="1">
    <location>
        <begin position="33"/>
        <end position="57"/>
    </location>
</feature>
<organism evidence="2 3">
    <name type="scientific">Paractinoplanes lichenicola</name>
    <dbReference type="NCBI Taxonomy" id="2802976"/>
    <lineage>
        <taxon>Bacteria</taxon>
        <taxon>Bacillati</taxon>
        <taxon>Actinomycetota</taxon>
        <taxon>Actinomycetes</taxon>
        <taxon>Micromonosporales</taxon>
        <taxon>Micromonosporaceae</taxon>
        <taxon>Paractinoplanes</taxon>
    </lineage>
</organism>
<feature type="transmembrane region" description="Helical" evidence="1">
    <location>
        <begin position="138"/>
        <end position="158"/>
    </location>
</feature>
<sequence length="206" mass="20582">MRARAAALLLCAAVAGLVWLALTSSHLDAGPAALVVSAVAAAVATVLIAFQPLLAVLARSRPAAFRGHLALGLAALVLVLVHVAALWLLSPEDVLFAISPDGPTRARMAVLATVALVIVVVLGIVRRWSSYAPQATRILHAFFGSLTLLLGVGHAVLTDGALDGPGTAALLLLAALGVAGIAAAQTTHLGSSAPSSAPGEVDDPVG</sequence>
<protein>
    <recommendedName>
        <fullName evidence="4">Ferric oxidoreductase domain-containing protein</fullName>
    </recommendedName>
</protein>
<evidence type="ECO:0000313" key="3">
    <source>
        <dbReference type="Proteomes" id="UP000598996"/>
    </source>
</evidence>
<dbReference type="Proteomes" id="UP000598996">
    <property type="component" value="Unassembled WGS sequence"/>
</dbReference>